<gene>
    <name evidence="12" type="ordered locus">Caci_1574</name>
</gene>
<dbReference type="eggNOG" id="COG1216">
    <property type="taxonomic scope" value="Bacteria"/>
</dbReference>
<evidence type="ECO:0000256" key="2">
    <source>
        <dbReference type="ARBA" id="ARBA00022475"/>
    </source>
</evidence>
<comment type="subcellular location">
    <subcellularLocation>
        <location evidence="1">Cell membrane</location>
    </subcellularLocation>
</comment>
<feature type="region of interest" description="Disordered" evidence="10">
    <location>
        <begin position="260"/>
        <end position="286"/>
    </location>
</feature>
<comment type="similarity">
    <text evidence="8">Belongs to the glycosyltransferase 2 family. CrtQ subfamily.</text>
</comment>
<dbReference type="AlphaFoldDB" id="C7QA97"/>
<dbReference type="HOGENOM" id="CLU_881916_0_0_11"/>
<evidence type="ECO:0000256" key="7">
    <source>
        <dbReference type="ARBA" id="ARBA00037904"/>
    </source>
</evidence>
<dbReference type="EMBL" id="CP001700">
    <property type="protein sequence ID" value="ACU70495.1"/>
    <property type="molecule type" value="Genomic_DNA"/>
</dbReference>
<accession>C7QA97</accession>
<evidence type="ECO:0000256" key="9">
    <source>
        <dbReference type="ARBA" id="ARBA00040345"/>
    </source>
</evidence>
<dbReference type="InParanoid" id="C7QA97"/>
<keyword evidence="3" id="KW-0328">Glycosyltransferase</keyword>
<evidence type="ECO:0000256" key="5">
    <source>
        <dbReference type="ARBA" id="ARBA00023136"/>
    </source>
</evidence>
<dbReference type="Pfam" id="PF00535">
    <property type="entry name" value="Glycos_transf_2"/>
    <property type="match status" value="1"/>
</dbReference>
<dbReference type="KEGG" id="cai:Caci_1574"/>
<dbReference type="GO" id="GO:0005886">
    <property type="term" value="C:plasma membrane"/>
    <property type="evidence" value="ECO:0007669"/>
    <property type="project" value="UniProtKB-SubCell"/>
</dbReference>
<comment type="pathway">
    <text evidence="7">Carotenoid biosynthesis; staphyloxanthin biosynthesis; staphyloxanthin from farnesyl diphosphate: step 4/5.</text>
</comment>
<feature type="compositionally biased region" description="Low complexity" evidence="10">
    <location>
        <begin position="274"/>
        <end position="286"/>
    </location>
</feature>
<evidence type="ECO:0000256" key="3">
    <source>
        <dbReference type="ARBA" id="ARBA00022676"/>
    </source>
</evidence>
<dbReference type="STRING" id="479433.Caci_1574"/>
<protein>
    <recommendedName>
        <fullName evidence="9">4,4'-diaponeurosporenoate glycosyltransferase</fullName>
    </recommendedName>
</protein>
<keyword evidence="5" id="KW-0472">Membrane</keyword>
<evidence type="ECO:0000313" key="13">
    <source>
        <dbReference type="Proteomes" id="UP000000851"/>
    </source>
</evidence>
<evidence type="ECO:0000256" key="8">
    <source>
        <dbReference type="ARBA" id="ARBA00038120"/>
    </source>
</evidence>
<evidence type="ECO:0000313" key="12">
    <source>
        <dbReference type="EMBL" id="ACU70495.1"/>
    </source>
</evidence>
<evidence type="ECO:0000256" key="10">
    <source>
        <dbReference type="SAM" id="MobiDB-lite"/>
    </source>
</evidence>
<keyword evidence="4 12" id="KW-0808">Transferase</keyword>
<keyword evidence="13" id="KW-1185">Reference proteome</keyword>
<keyword evidence="2" id="KW-1003">Cell membrane</keyword>
<evidence type="ECO:0000259" key="11">
    <source>
        <dbReference type="Pfam" id="PF00535"/>
    </source>
</evidence>
<organism evidence="12 13">
    <name type="scientific">Catenulispora acidiphila (strain DSM 44928 / JCM 14897 / NBRC 102108 / NRRL B-24433 / ID139908)</name>
    <dbReference type="NCBI Taxonomy" id="479433"/>
    <lineage>
        <taxon>Bacteria</taxon>
        <taxon>Bacillati</taxon>
        <taxon>Actinomycetota</taxon>
        <taxon>Actinomycetes</taxon>
        <taxon>Catenulisporales</taxon>
        <taxon>Catenulisporaceae</taxon>
        <taxon>Catenulispora</taxon>
    </lineage>
</organism>
<dbReference type="InterPro" id="IPR001173">
    <property type="entry name" value="Glyco_trans_2-like"/>
</dbReference>
<dbReference type="Gene3D" id="3.90.550.10">
    <property type="entry name" value="Spore Coat Polysaccharide Biosynthesis Protein SpsA, Chain A"/>
    <property type="match status" value="1"/>
</dbReference>
<evidence type="ECO:0000256" key="4">
    <source>
        <dbReference type="ARBA" id="ARBA00022679"/>
    </source>
</evidence>
<dbReference type="Proteomes" id="UP000000851">
    <property type="component" value="Chromosome"/>
</dbReference>
<reference evidence="12 13" key="1">
    <citation type="journal article" date="2009" name="Stand. Genomic Sci.">
        <title>Complete genome sequence of Catenulispora acidiphila type strain (ID 139908).</title>
        <authorList>
            <person name="Copeland A."/>
            <person name="Lapidus A."/>
            <person name="Glavina Del Rio T."/>
            <person name="Nolan M."/>
            <person name="Lucas S."/>
            <person name="Chen F."/>
            <person name="Tice H."/>
            <person name="Cheng J.F."/>
            <person name="Bruce D."/>
            <person name="Goodwin L."/>
            <person name="Pitluck S."/>
            <person name="Mikhailova N."/>
            <person name="Pati A."/>
            <person name="Ivanova N."/>
            <person name="Mavromatis K."/>
            <person name="Chen A."/>
            <person name="Palaniappan K."/>
            <person name="Chain P."/>
            <person name="Land M."/>
            <person name="Hauser L."/>
            <person name="Chang Y.J."/>
            <person name="Jeffries C.D."/>
            <person name="Chertkov O."/>
            <person name="Brettin T."/>
            <person name="Detter J.C."/>
            <person name="Han C."/>
            <person name="Ali Z."/>
            <person name="Tindall B.J."/>
            <person name="Goker M."/>
            <person name="Bristow J."/>
            <person name="Eisen J.A."/>
            <person name="Markowitz V."/>
            <person name="Hugenholtz P."/>
            <person name="Kyrpides N.C."/>
            <person name="Klenk H.P."/>
        </authorList>
    </citation>
    <scope>NUCLEOTIDE SEQUENCE [LARGE SCALE GENOMIC DNA]</scope>
    <source>
        <strain evidence="13">DSM 44928 / JCM 14897 / NBRC 102108 / NRRL B-24433 / ID139908</strain>
    </source>
</reference>
<sequence>MPSALSADPPPANEIVSVLVPLLNDERRVLRCVRALLSQTRVSKLDVVFLDAGSTDLTRRLVLQAAMDDPRVRLLVGAPTPQGWCAHAHACEQLAVAARGKAMVFADPGLALAPGAIASAVAALRGPRRMDLVVAEARRRTPVDRTPATGPRPSTSARLLAVDSETYWRVGGHCNAAHDAHGETGLVRAVRRAGGQVATLDGRHAIEFLDGSLWPRERAGIAAATGSGGRHPLYDTENSILHSFTDTARRLLAAFTTAPTQVRPATSRPAGQVRRAPMRPTAAPAGPVADAAANRAAGYAAKAMAEAVAAVDAGR</sequence>
<evidence type="ECO:0000256" key="6">
    <source>
        <dbReference type="ARBA" id="ARBA00037281"/>
    </source>
</evidence>
<proteinExistence type="inferred from homology"/>
<dbReference type="PANTHER" id="PTHR43646">
    <property type="entry name" value="GLYCOSYLTRANSFERASE"/>
    <property type="match status" value="1"/>
</dbReference>
<dbReference type="CDD" id="cd00761">
    <property type="entry name" value="Glyco_tranf_GTA_type"/>
    <property type="match status" value="1"/>
</dbReference>
<feature type="domain" description="Glycosyltransferase 2-like" evidence="11">
    <location>
        <begin position="17"/>
        <end position="148"/>
    </location>
</feature>
<dbReference type="GO" id="GO:0016757">
    <property type="term" value="F:glycosyltransferase activity"/>
    <property type="evidence" value="ECO:0007669"/>
    <property type="project" value="UniProtKB-KW"/>
</dbReference>
<dbReference type="PANTHER" id="PTHR43646:SF2">
    <property type="entry name" value="GLYCOSYLTRANSFERASE 2-LIKE DOMAIN-CONTAINING PROTEIN"/>
    <property type="match status" value="1"/>
</dbReference>
<name>C7QA97_CATAD</name>
<dbReference type="SUPFAM" id="SSF53448">
    <property type="entry name" value="Nucleotide-diphospho-sugar transferases"/>
    <property type="match status" value="1"/>
</dbReference>
<comment type="function">
    <text evidence="6">Catalyzes the glycosylation of 4,4'-diaponeurosporenoate, i.e. the esterification of glucose at the C1'' position with the carboxyl group of 4,4'-diaponeurosporenic acid, to form glycosyl-4,4'-diaponeurosporenoate. This is a step in the biosynthesis of staphyloxanthin, an orange pigment present in most staphylococci strains.</text>
</comment>
<dbReference type="InterPro" id="IPR029044">
    <property type="entry name" value="Nucleotide-diphossugar_trans"/>
</dbReference>
<evidence type="ECO:0000256" key="1">
    <source>
        <dbReference type="ARBA" id="ARBA00004236"/>
    </source>
</evidence>